<sequence length="879" mass="97144">MESTLFGFIWRYSKRQQIIILGMTVVSFPILYMTLELPKWIVNDAISGKDFPKSIMGFELTQIPYLIVLCGIFLGLVVLNNGVKYVLNIYKGVSGERMLRRLRYILYNYILRFPLTRFRKVSGGEIIPMITAEVEDVGVFIGEAIATPAFQGGTLLVYIVFIFAQDPFLGAAAVSLYPLQAYVIPKLQRRVIMLTRDRIKNIRVISDRIAETVSAATDIKANDTARYHLADLSDRLFLNYRIRLAIFRRKYMIKFLNNFLNQLPPFFFYSVGGVLVINGSMSFGALVAVLAAYKDLASPWKELLNWYQNLANVSVKYQTVVENFDVDDAVPTHRLDGLGEDAINLTTPTIALSSLAVSGGGSGQEVLDVSMEVKPKARLAVYGRDGSGRSELLLAIAGLLPPIAGRVTIDGHRIDELSHAMVARHVSFVGSEPYIFNDTIRDNIVYSLRTEPRRDGENGGTGDVSSLRYAEATLTGNSLLDISAPWEDYERAGVSDPSELDDRLIELVELVGLEGDLYRLGLAAHLEEQLTESFADKIMTARAEVVRRATEDKSWAGLVELWTSGELNNSATLGENTLFAVPSDPGSRVWEAAFDPTVRDALKTAKVYDLLVDIGASVAATMIELFSDTGADASLIGDYSFLSADEIPLFEQRLRRYNAKPQKPLPQEDADAFVGLAFRLVPGRHRIVTLDAEQEAKIVGAREYVHKALKGNDRYALFDEASYIPPLSVEENILFGKPRVDRRGASERIDNLLRDTVKELGLRDPIARAGLNFEVGVAGGRLSASQRRRIGLVRALVKRPDVLILDAVADGDKALMTRIMDACAEHTLIVGTADPQIAKTLDKVAVMREGRLVAQGPWDSVQQIAIDGVAVEALEKEAS</sequence>
<dbReference type="Gene3D" id="3.40.50.300">
    <property type="entry name" value="P-loop containing nucleotide triphosphate hydrolases"/>
    <property type="match status" value="2"/>
</dbReference>
<dbReference type="PANTHER" id="PTHR43394:SF1">
    <property type="entry name" value="ATP-BINDING CASSETTE SUB-FAMILY B MEMBER 10, MITOCHONDRIAL"/>
    <property type="match status" value="1"/>
</dbReference>
<dbReference type="Proteomes" id="UP000609531">
    <property type="component" value="Unassembled WGS sequence"/>
</dbReference>
<dbReference type="InterPro" id="IPR011527">
    <property type="entry name" value="ABC1_TM_dom"/>
</dbReference>
<evidence type="ECO:0000256" key="7">
    <source>
        <dbReference type="SAM" id="Phobius"/>
    </source>
</evidence>
<feature type="transmembrane region" description="Helical" evidence="7">
    <location>
        <begin position="18"/>
        <end position="35"/>
    </location>
</feature>
<organism evidence="10 11">
    <name type="scientific">Acuticoccus mangrovi</name>
    <dbReference type="NCBI Taxonomy" id="2796142"/>
    <lineage>
        <taxon>Bacteria</taxon>
        <taxon>Pseudomonadati</taxon>
        <taxon>Pseudomonadota</taxon>
        <taxon>Alphaproteobacteria</taxon>
        <taxon>Hyphomicrobiales</taxon>
        <taxon>Amorphaceae</taxon>
        <taxon>Acuticoccus</taxon>
    </lineage>
</organism>
<reference evidence="10" key="1">
    <citation type="submission" date="2020-12" db="EMBL/GenBank/DDBJ databases">
        <title>Bacterial taxonomy.</title>
        <authorList>
            <person name="Pan X."/>
        </authorList>
    </citation>
    <scope>NUCLEOTIDE SEQUENCE</scope>
    <source>
        <strain evidence="10">B2012</strain>
    </source>
</reference>
<evidence type="ECO:0000256" key="2">
    <source>
        <dbReference type="ARBA" id="ARBA00022692"/>
    </source>
</evidence>
<dbReference type="PROSITE" id="PS50893">
    <property type="entry name" value="ABC_TRANSPORTER_2"/>
    <property type="match status" value="1"/>
</dbReference>
<feature type="domain" description="ABC transporter" evidence="8">
    <location>
        <begin position="350"/>
        <end position="874"/>
    </location>
</feature>
<proteinExistence type="predicted"/>
<comment type="subcellular location">
    <subcellularLocation>
        <location evidence="1">Cell membrane</location>
        <topology evidence="1">Multi-pass membrane protein</topology>
    </subcellularLocation>
</comment>
<evidence type="ECO:0000313" key="11">
    <source>
        <dbReference type="Proteomes" id="UP000609531"/>
    </source>
</evidence>
<evidence type="ECO:0000256" key="1">
    <source>
        <dbReference type="ARBA" id="ARBA00004651"/>
    </source>
</evidence>
<evidence type="ECO:0000256" key="6">
    <source>
        <dbReference type="ARBA" id="ARBA00023136"/>
    </source>
</evidence>
<evidence type="ECO:0000256" key="5">
    <source>
        <dbReference type="ARBA" id="ARBA00022989"/>
    </source>
</evidence>
<dbReference type="Pfam" id="PF00005">
    <property type="entry name" value="ABC_tran"/>
    <property type="match status" value="1"/>
</dbReference>
<dbReference type="InterPro" id="IPR027417">
    <property type="entry name" value="P-loop_NTPase"/>
</dbReference>
<dbReference type="RefSeq" id="WP_211110342.1">
    <property type="nucleotide sequence ID" value="NZ_JAEKJA010000013.1"/>
</dbReference>
<comment type="caution">
    <text evidence="10">The sequence shown here is derived from an EMBL/GenBank/DDBJ whole genome shotgun (WGS) entry which is preliminary data.</text>
</comment>
<evidence type="ECO:0000313" key="10">
    <source>
        <dbReference type="EMBL" id="MBJ3777156.1"/>
    </source>
</evidence>
<dbReference type="InterPro" id="IPR003593">
    <property type="entry name" value="AAA+_ATPase"/>
</dbReference>
<dbReference type="InterPro" id="IPR036640">
    <property type="entry name" value="ABC1_TM_sf"/>
</dbReference>
<keyword evidence="2 7" id="KW-0812">Transmembrane</keyword>
<dbReference type="Pfam" id="PF00664">
    <property type="entry name" value="ABC_membrane"/>
    <property type="match status" value="1"/>
</dbReference>
<keyword evidence="4 10" id="KW-0067">ATP-binding</keyword>
<feature type="transmembrane region" description="Helical" evidence="7">
    <location>
        <begin position="63"/>
        <end position="83"/>
    </location>
</feature>
<keyword evidence="3" id="KW-0547">Nucleotide-binding</keyword>
<dbReference type="SUPFAM" id="SSF90123">
    <property type="entry name" value="ABC transporter transmembrane region"/>
    <property type="match status" value="1"/>
</dbReference>
<dbReference type="CDD" id="cd07346">
    <property type="entry name" value="ABC_6TM_exporters"/>
    <property type="match status" value="1"/>
</dbReference>
<dbReference type="Gene3D" id="1.20.1560.10">
    <property type="entry name" value="ABC transporter type 1, transmembrane domain"/>
    <property type="match status" value="1"/>
</dbReference>
<gene>
    <name evidence="10" type="ORF">JCR33_15725</name>
</gene>
<name>A0A934IR24_9HYPH</name>
<keyword evidence="11" id="KW-1185">Reference proteome</keyword>
<dbReference type="GO" id="GO:0016887">
    <property type="term" value="F:ATP hydrolysis activity"/>
    <property type="evidence" value="ECO:0007669"/>
    <property type="project" value="InterPro"/>
</dbReference>
<dbReference type="EMBL" id="JAEKJA010000013">
    <property type="protein sequence ID" value="MBJ3777156.1"/>
    <property type="molecule type" value="Genomic_DNA"/>
</dbReference>
<keyword evidence="6 7" id="KW-0472">Membrane</keyword>
<evidence type="ECO:0000259" key="8">
    <source>
        <dbReference type="PROSITE" id="PS50893"/>
    </source>
</evidence>
<dbReference type="SMART" id="SM00382">
    <property type="entry name" value="AAA"/>
    <property type="match status" value="1"/>
</dbReference>
<dbReference type="SUPFAM" id="SSF52540">
    <property type="entry name" value="P-loop containing nucleoside triphosphate hydrolases"/>
    <property type="match status" value="2"/>
</dbReference>
<feature type="transmembrane region" description="Helical" evidence="7">
    <location>
        <begin position="266"/>
        <end position="293"/>
    </location>
</feature>
<dbReference type="AlphaFoldDB" id="A0A934IR24"/>
<feature type="domain" description="ABC transmembrane type-1" evidence="9">
    <location>
        <begin position="39"/>
        <end position="312"/>
    </location>
</feature>
<keyword evidence="5 7" id="KW-1133">Transmembrane helix</keyword>
<protein>
    <submittedName>
        <fullName evidence="10">ATP-binding cassette domain-containing protein</fullName>
    </submittedName>
</protein>
<evidence type="ECO:0000256" key="3">
    <source>
        <dbReference type="ARBA" id="ARBA00022741"/>
    </source>
</evidence>
<dbReference type="PROSITE" id="PS50929">
    <property type="entry name" value="ABC_TM1F"/>
    <property type="match status" value="1"/>
</dbReference>
<dbReference type="PANTHER" id="PTHR43394">
    <property type="entry name" value="ATP-DEPENDENT PERMEASE MDL1, MITOCHONDRIAL"/>
    <property type="match status" value="1"/>
</dbReference>
<accession>A0A934IR24</accession>
<evidence type="ECO:0000259" key="9">
    <source>
        <dbReference type="PROSITE" id="PS50929"/>
    </source>
</evidence>
<dbReference type="InterPro" id="IPR003439">
    <property type="entry name" value="ABC_transporter-like_ATP-bd"/>
</dbReference>
<evidence type="ECO:0000256" key="4">
    <source>
        <dbReference type="ARBA" id="ARBA00022840"/>
    </source>
</evidence>
<dbReference type="InterPro" id="IPR039421">
    <property type="entry name" value="Type_1_exporter"/>
</dbReference>
<dbReference type="GO" id="GO:0140359">
    <property type="term" value="F:ABC-type transporter activity"/>
    <property type="evidence" value="ECO:0007669"/>
    <property type="project" value="InterPro"/>
</dbReference>
<dbReference type="GO" id="GO:0005886">
    <property type="term" value="C:plasma membrane"/>
    <property type="evidence" value="ECO:0007669"/>
    <property type="project" value="UniProtKB-SubCell"/>
</dbReference>
<dbReference type="GO" id="GO:0005524">
    <property type="term" value="F:ATP binding"/>
    <property type="evidence" value="ECO:0007669"/>
    <property type="project" value="UniProtKB-KW"/>
</dbReference>